<dbReference type="HOGENOM" id="CLU_002741_0_0_1"/>
<sequence length="764" mass="82906">MTILSLDVATLKRTKNSVIGNPTAKLALSQNDAFLSTLIDCLNPTSGVYGVEPEAEEGFEELRIEAAHVVSSLAHGPGPALNSLLSYHPHRAFIYALSTLPPSSSTALRCALVRGLKTVGCAVADVVGPAVWGLNVLDEGRAEAEGVLDWFFELDVLDIILPFLTSPSSQISTSILLLVASITRTAAHRSTITSWLPLSERQSQILRRRGWEKPGVHSRSPMRMGGWVVRECVGLLKGREVKVQEAALYALASLAKDNHDVAVMLSNPPLDREGPSQSPLAQVMSLCKSRNVDVQLAACLCATHIIRSTPHHPNGHTLTSESAPAMTVLHVINRIIESNNESAGGKTKACFILGQLVRDEKDLCQAAFDRGSVTKLVKLVKSITPIGEDVGEEWEEEEPEWRCALREGCLIGLSTISLPSPQIRRSLVDVHDIFPPSSSTLSSTTSTSSLSASHSSVQRARTTGVRYAACQVVRALSRDVAVLRTSLVDSGLGMRVFEIFRGEEEDRRVVSAALMCVCNLVNDFSPLRSVFVENGLIPRLVQFIHAENPTLKLNSLWALKNLLNKSSGELKKKVMDLLGWDELANMLVDDDPGIQEQALHVTKNLAETEDDIEVVFSEIGSDVLLTCVDTAMNSDSEEVVQQAASLLANLANGSSTYQNYIIAHPHLMVTLRSVLSDRHVEARRPAVSCVVHLARTNARSHKMMREAGVDSTLRKMCDFSGAGVSLSPGGRLGHHLGVEDDTGVRDSAREALHYLDHGLDTSGR</sequence>
<dbReference type="InterPro" id="IPR038739">
    <property type="entry name" value="ARMC8/Vid28"/>
</dbReference>
<comment type="subcellular location">
    <subcellularLocation>
        <location evidence="2">Cytoplasm</location>
    </subcellularLocation>
    <subcellularLocation>
        <location evidence="1">Nucleus</location>
    </subcellularLocation>
</comment>
<dbReference type="SMART" id="SM00185">
    <property type="entry name" value="ARM"/>
    <property type="match status" value="6"/>
</dbReference>
<dbReference type="Gene3D" id="1.25.10.10">
    <property type="entry name" value="Leucine-rich Repeat Variant"/>
    <property type="match status" value="2"/>
</dbReference>
<name>A0A067QF72_9AGAM</name>
<keyword evidence="3" id="KW-0963">Cytoplasm</keyword>
<dbReference type="InParanoid" id="A0A067QF72"/>
<evidence type="ECO:0000256" key="4">
    <source>
        <dbReference type="ARBA" id="ARBA00022737"/>
    </source>
</evidence>
<reference evidence="7" key="1">
    <citation type="journal article" date="2014" name="Proc. Natl. Acad. Sci. U.S.A.">
        <title>Extensive sampling of basidiomycete genomes demonstrates inadequacy of the white-rot/brown-rot paradigm for wood decay fungi.</title>
        <authorList>
            <person name="Riley R."/>
            <person name="Salamov A.A."/>
            <person name="Brown D.W."/>
            <person name="Nagy L.G."/>
            <person name="Floudas D."/>
            <person name="Held B.W."/>
            <person name="Levasseur A."/>
            <person name="Lombard V."/>
            <person name="Morin E."/>
            <person name="Otillar R."/>
            <person name="Lindquist E.A."/>
            <person name="Sun H."/>
            <person name="LaButti K.M."/>
            <person name="Schmutz J."/>
            <person name="Jabbour D."/>
            <person name="Luo H."/>
            <person name="Baker S.E."/>
            <person name="Pisabarro A.G."/>
            <person name="Walton J.D."/>
            <person name="Blanchette R.A."/>
            <person name="Henrissat B."/>
            <person name="Martin F."/>
            <person name="Cullen D."/>
            <person name="Hibbett D.S."/>
            <person name="Grigoriev I.V."/>
        </authorList>
    </citation>
    <scope>NUCLEOTIDE SEQUENCE [LARGE SCALE GENOMIC DNA]</scope>
    <source>
        <strain evidence="7">MUCL 33604</strain>
    </source>
</reference>
<proteinExistence type="predicted"/>
<evidence type="ECO:0000256" key="5">
    <source>
        <dbReference type="ARBA" id="ARBA00023242"/>
    </source>
</evidence>
<protein>
    <submittedName>
        <fullName evidence="6">Uncharacterized protein</fullName>
    </submittedName>
</protein>
<keyword evidence="5" id="KW-0539">Nucleus</keyword>
<organism evidence="6 7">
    <name type="scientific">Jaapia argillacea MUCL 33604</name>
    <dbReference type="NCBI Taxonomy" id="933084"/>
    <lineage>
        <taxon>Eukaryota</taxon>
        <taxon>Fungi</taxon>
        <taxon>Dikarya</taxon>
        <taxon>Basidiomycota</taxon>
        <taxon>Agaricomycotina</taxon>
        <taxon>Agaricomycetes</taxon>
        <taxon>Agaricomycetidae</taxon>
        <taxon>Jaapiales</taxon>
        <taxon>Jaapiaceae</taxon>
        <taxon>Jaapia</taxon>
    </lineage>
</organism>
<gene>
    <name evidence="6" type="ORF">JAAARDRAFT_125390</name>
</gene>
<keyword evidence="4" id="KW-0677">Repeat</keyword>
<evidence type="ECO:0000256" key="1">
    <source>
        <dbReference type="ARBA" id="ARBA00004123"/>
    </source>
</evidence>
<dbReference type="GO" id="GO:0005634">
    <property type="term" value="C:nucleus"/>
    <property type="evidence" value="ECO:0007669"/>
    <property type="project" value="UniProtKB-SubCell"/>
</dbReference>
<dbReference type="SUPFAM" id="SSF48371">
    <property type="entry name" value="ARM repeat"/>
    <property type="match status" value="2"/>
</dbReference>
<dbReference type="PANTHER" id="PTHR15651:SF7">
    <property type="entry name" value="ARMADILLO REPEAT-CONTAINING PROTEIN 8"/>
    <property type="match status" value="1"/>
</dbReference>
<dbReference type="Proteomes" id="UP000027265">
    <property type="component" value="Unassembled WGS sequence"/>
</dbReference>
<dbReference type="InterPro" id="IPR016024">
    <property type="entry name" value="ARM-type_fold"/>
</dbReference>
<keyword evidence="7" id="KW-1185">Reference proteome</keyword>
<evidence type="ECO:0000256" key="2">
    <source>
        <dbReference type="ARBA" id="ARBA00004496"/>
    </source>
</evidence>
<dbReference type="InterPro" id="IPR000225">
    <property type="entry name" value="Armadillo"/>
</dbReference>
<dbReference type="EMBL" id="KL197713">
    <property type="protein sequence ID" value="KDQ61261.1"/>
    <property type="molecule type" value="Genomic_DNA"/>
</dbReference>
<dbReference type="InterPro" id="IPR011989">
    <property type="entry name" value="ARM-like"/>
</dbReference>
<evidence type="ECO:0000313" key="7">
    <source>
        <dbReference type="Proteomes" id="UP000027265"/>
    </source>
</evidence>
<evidence type="ECO:0000256" key="3">
    <source>
        <dbReference type="ARBA" id="ARBA00022490"/>
    </source>
</evidence>
<accession>A0A067QF72</accession>
<dbReference type="STRING" id="933084.A0A067QF72"/>
<dbReference type="PANTHER" id="PTHR15651">
    <property type="entry name" value="ARMADILLO REPEAT-CONTAINING PROTEIN 8"/>
    <property type="match status" value="1"/>
</dbReference>
<dbReference type="AlphaFoldDB" id="A0A067QF72"/>
<dbReference type="GO" id="GO:0005737">
    <property type="term" value="C:cytoplasm"/>
    <property type="evidence" value="ECO:0007669"/>
    <property type="project" value="UniProtKB-SubCell"/>
</dbReference>
<evidence type="ECO:0000313" key="6">
    <source>
        <dbReference type="EMBL" id="KDQ61261.1"/>
    </source>
</evidence>
<dbReference type="OrthoDB" id="5559898at2759"/>
<dbReference type="GO" id="GO:0043161">
    <property type="term" value="P:proteasome-mediated ubiquitin-dependent protein catabolic process"/>
    <property type="evidence" value="ECO:0007669"/>
    <property type="project" value="TreeGrafter"/>
</dbReference>
<dbReference type="GO" id="GO:0034657">
    <property type="term" value="C:GID complex"/>
    <property type="evidence" value="ECO:0007669"/>
    <property type="project" value="TreeGrafter"/>
</dbReference>
<dbReference type="Pfam" id="PF00514">
    <property type="entry name" value="Arm"/>
    <property type="match status" value="1"/>
</dbReference>